<dbReference type="EMBL" id="LN733886">
    <property type="protein sequence ID" value="CEP18709.1"/>
    <property type="molecule type" value="Genomic_DNA"/>
</dbReference>
<protein>
    <submittedName>
        <fullName evidence="2">Uncharacterized protein</fullName>
    </submittedName>
</protein>
<dbReference type="STRING" id="35722.A0A0B7NUN3"/>
<keyword evidence="3" id="KW-1185">Reference proteome</keyword>
<dbReference type="OrthoDB" id="2247048at2759"/>
<feature type="region of interest" description="Disordered" evidence="1">
    <location>
        <begin position="195"/>
        <end position="256"/>
    </location>
</feature>
<evidence type="ECO:0000313" key="3">
    <source>
        <dbReference type="Proteomes" id="UP000054107"/>
    </source>
</evidence>
<proteinExistence type="predicted"/>
<reference evidence="2 3" key="1">
    <citation type="submission" date="2014-09" db="EMBL/GenBank/DDBJ databases">
        <authorList>
            <person name="Ellenberger Sabrina"/>
        </authorList>
    </citation>
    <scope>NUCLEOTIDE SEQUENCE [LARGE SCALE GENOMIC DNA]</scope>
    <source>
        <strain evidence="2 3">CBS 412.66</strain>
    </source>
</reference>
<gene>
    <name evidence="2" type="primary">PARPA_13016.1 scaffold 45703</name>
</gene>
<evidence type="ECO:0000256" key="1">
    <source>
        <dbReference type="SAM" id="MobiDB-lite"/>
    </source>
</evidence>
<evidence type="ECO:0000313" key="2">
    <source>
        <dbReference type="EMBL" id="CEP18709.1"/>
    </source>
</evidence>
<dbReference type="Proteomes" id="UP000054107">
    <property type="component" value="Unassembled WGS sequence"/>
</dbReference>
<dbReference type="AlphaFoldDB" id="A0A0B7NUN3"/>
<accession>A0A0B7NUN3</accession>
<organism evidence="2 3">
    <name type="scientific">Parasitella parasitica</name>
    <dbReference type="NCBI Taxonomy" id="35722"/>
    <lineage>
        <taxon>Eukaryota</taxon>
        <taxon>Fungi</taxon>
        <taxon>Fungi incertae sedis</taxon>
        <taxon>Mucoromycota</taxon>
        <taxon>Mucoromycotina</taxon>
        <taxon>Mucoromycetes</taxon>
        <taxon>Mucorales</taxon>
        <taxon>Mucorineae</taxon>
        <taxon>Mucoraceae</taxon>
        <taxon>Parasitella</taxon>
    </lineage>
</organism>
<sequence>MDLVIDEELCAIETVSSRTQFLANKPPERPHNPEMRVVADERSSEDIYMELCNKRRYTTVYSDEDKTQFFHLFFSEFLNASAAARQLGIHVRAVARLRELDLAPIHVAGANPPLPSLVSRAVQEMKPFMYIKYTDDDFQLSRSLSFVAAANAIHARDFEWFSKFKPIRLAAIDFAGLSTEPNDIRVFIREAQDTMPQENVTSNPSPNPPHPKDTGGGEPLHSTPLADFSQASVANAEAQRRDSRRQSHVSFMDTRSIPDEESLMDSLRLFDQRSI</sequence>
<name>A0A0B7NUN3_9FUNG</name>
<feature type="compositionally biased region" description="Polar residues" evidence="1">
    <location>
        <begin position="195"/>
        <end position="204"/>
    </location>
</feature>